<sequence length="311" mass="36728">MIMKKILVMGGNQFVGKEIVKKFLEKKYQVYVLNRGMRRNNEEAIFLEADRNNFNEMENVLKNIDVDIIVDVSAYTERQVDILHKIMKNRFKQYILISSASVYNNIESTPVNEDSQTGENLLWGEYSKNKYLAEKKTIENSNLYNFKYTIFRPFYIYGIGNNLDRENYFFSRIKYNLPIYIPSKNNTIQFGYIEDLASVIENSMENSDFYNQTFNISGNEYVTMSEFSEICGKVMSKKAIIKYINTEEKKIKARDWFPFREVNLFGDISKLENTGFRNMYSLVQGLEKTYKYNDENDLIDKPILNKLETEN</sequence>
<evidence type="ECO:0000313" key="2">
    <source>
        <dbReference type="EMBL" id="KXA16344.1"/>
    </source>
</evidence>
<dbReference type="PATRIC" id="fig|851.8.peg.2066"/>
<reference evidence="3" key="1">
    <citation type="submission" date="2016-01" db="EMBL/GenBank/DDBJ databases">
        <authorList>
            <person name="Mitreva M."/>
            <person name="Pepin K.H."/>
            <person name="Mihindukulasuriya K.A."/>
            <person name="Fulton R."/>
            <person name="Fronick C."/>
            <person name="O'Laughlin M."/>
            <person name="Miner T."/>
            <person name="Herter B."/>
            <person name="Rosa B.A."/>
            <person name="Cordes M."/>
            <person name="Tomlinson C."/>
            <person name="Wollam A."/>
            <person name="Palsikar V.B."/>
            <person name="Mardis E.R."/>
            <person name="Wilson R.K."/>
        </authorList>
    </citation>
    <scope>NUCLEOTIDE SEQUENCE [LARGE SCALE GENOMIC DNA]</scope>
    <source>
        <strain evidence="3">MJR7757B</strain>
    </source>
</reference>
<comment type="caution">
    <text evidence="2">The sequence shown here is derived from an EMBL/GenBank/DDBJ whole genome shotgun (WGS) entry which is preliminary data.</text>
</comment>
<organism evidence="2 3">
    <name type="scientific">Fusobacterium nucleatum</name>
    <dbReference type="NCBI Taxonomy" id="851"/>
    <lineage>
        <taxon>Bacteria</taxon>
        <taxon>Fusobacteriati</taxon>
        <taxon>Fusobacteriota</taxon>
        <taxon>Fusobacteriia</taxon>
        <taxon>Fusobacteriales</taxon>
        <taxon>Fusobacteriaceae</taxon>
        <taxon>Fusobacterium</taxon>
    </lineage>
</organism>
<name>A0A133NJ81_FUSNU</name>
<protein>
    <submittedName>
        <fullName evidence="2">NAD dependent epimerase/dehydratase family protein</fullName>
    </submittedName>
</protein>
<proteinExistence type="predicted"/>
<dbReference type="Pfam" id="PF01370">
    <property type="entry name" value="Epimerase"/>
    <property type="match status" value="1"/>
</dbReference>
<dbReference type="Gene3D" id="3.40.50.720">
    <property type="entry name" value="NAD(P)-binding Rossmann-like Domain"/>
    <property type="match status" value="1"/>
</dbReference>
<dbReference type="InterPro" id="IPR001509">
    <property type="entry name" value="Epimerase_deHydtase"/>
</dbReference>
<feature type="domain" description="NAD-dependent epimerase/dehydratase" evidence="1">
    <location>
        <begin position="6"/>
        <end position="216"/>
    </location>
</feature>
<dbReference type="STRING" id="1408287.GCA_000493815_01208"/>
<accession>A0A133NJ81</accession>
<dbReference type="CDD" id="cd05265">
    <property type="entry name" value="SDR_a1"/>
    <property type="match status" value="1"/>
</dbReference>
<dbReference type="InterPro" id="IPR036291">
    <property type="entry name" value="NAD(P)-bd_dom_sf"/>
</dbReference>
<dbReference type="AlphaFoldDB" id="A0A133NJ81"/>
<evidence type="ECO:0000313" key="3">
    <source>
        <dbReference type="Proteomes" id="UP000070401"/>
    </source>
</evidence>
<keyword evidence="3" id="KW-1185">Reference proteome</keyword>
<dbReference type="Proteomes" id="UP000070401">
    <property type="component" value="Unassembled WGS sequence"/>
</dbReference>
<dbReference type="SUPFAM" id="SSF51735">
    <property type="entry name" value="NAD(P)-binding Rossmann-fold domains"/>
    <property type="match status" value="1"/>
</dbReference>
<dbReference type="InterPro" id="IPR050177">
    <property type="entry name" value="Lipid_A_modif_metabolic_enz"/>
</dbReference>
<dbReference type="PANTHER" id="PTHR43245:SF13">
    <property type="entry name" value="UDP-D-APIOSE_UDP-D-XYLOSE SYNTHASE 2"/>
    <property type="match status" value="1"/>
</dbReference>
<gene>
    <name evidence="2" type="ORF">HMPREF3221_02048</name>
</gene>
<dbReference type="EMBL" id="LRPY01000219">
    <property type="protein sequence ID" value="KXA16344.1"/>
    <property type="molecule type" value="Genomic_DNA"/>
</dbReference>
<dbReference type="PANTHER" id="PTHR43245">
    <property type="entry name" value="BIFUNCTIONAL POLYMYXIN RESISTANCE PROTEIN ARNA"/>
    <property type="match status" value="1"/>
</dbReference>
<evidence type="ECO:0000259" key="1">
    <source>
        <dbReference type="Pfam" id="PF01370"/>
    </source>
</evidence>